<dbReference type="AlphaFoldDB" id="A0AA46VYE4"/>
<dbReference type="EMBL" id="CP036495">
    <property type="protein sequence ID" value="UZA68301.1"/>
    <property type="molecule type" value="Genomic_DNA"/>
</dbReference>
<evidence type="ECO:0000313" key="2">
    <source>
        <dbReference type="Proteomes" id="UP001163644"/>
    </source>
</evidence>
<protein>
    <submittedName>
        <fullName evidence="1">Uncharacterized protein</fullName>
    </submittedName>
</protein>
<reference evidence="1" key="1">
    <citation type="submission" date="2019-02" db="EMBL/GenBank/DDBJ databases">
        <authorList>
            <person name="Lutz S."/>
            <person name="Schori C."/>
            <person name="Ahrens C.H."/>
            <person name="Gueguen E."/>
        </authorList>
    </citation>
    <scope>NUCLEOTIDE SEQUENCE</scope>
    <source>
        <strain evidence="1">Psy35</strain>
    </source>
</reference>
<dbReference type="Proteomes" id="UP001163644">
    <property type="component" value="Chromosome"/>
</dbReference>
<dbReference type="RefSeq" id="WP_163022939.1">
    <property type="nucleotide sequence ID" value="NZ_CP036495.1"/>
</dbReference>
<proteinExistence type="predicted"/>
<organism evidence="1 2">
    <name type="scientific">Pseudomonas viridiflava</name>
    <name type="common">Phytomonas viridiflava</name>
    <dbReference type="NCBI Taxonomy" id="33069"/>
    <lineage>
        <taxon>Bacteria</taxon>
        <taxon>Pseudomonadati</taxon>
        <taxon>Pseudomonadota</taxon>
        <taxon>Gammaproteobacteria</taxon>
        <taxon>Pseudomonadales</taxon>
        <taxon>Pseudomonadaceae</taxon>
        <taxon>Pseudomonas</taxon>
    </lineage>
</organism>
<accession>A0AA46VYE4</accession>
<name>A0AA46VYE4_PSEVI</name>
<evidence type="ECO:0000313" key="1">
    <source>
        <dbReference type="EMBL" id="UZA68301.1"/>
    </source>
</evidence>
<sequence length="82" mass="9320">MDKLQRYPRHALGSLNPQSLPFVTLRVTHAAGWRSRKAMHRQVFCATTQHPPASAVQSPKAFYLQAPYDREAPGKLHKNNKL</sequence>
<gene>
    <name evidence="1" type="ORF">EZZ81_08740</name>
</gene>